<dbReference type="AlphaFoldDB" id="A0A372KNE0"/>
<feature type="transmembrane region" description="Helical" evidence="1">
    <location>
        <begin position="71"/>
        <end position="90"/>
    </location>
</feature>
<accession>A0A346NF46</accession>
<dbReference type="Proteomes" id="UP000264056">
    <property type="component" value="Unassembled WGS sequence"/>
</dbReference>
<evidence type="ECO:0000313" key="5">
    <source>
        <dbReference type="Proteomes" id="UP000246115"/>
    </source>
</evidence>
<reference evidence="4 6" key="2">
    <citation type="submission" date="2018-08" db="EMBL/GenBank/DDBJ databases">
        <title>Draft genome of Streptococcus sp. nov. Z1.</title>
        <authorList>
            <person name="Tian Z."/>
        </authorList>
    </citation>
    <scope>NUCLEOTIDE SEQUENCE [LARGE SCALE GENOMIC DNA]</scope>
    <source>
        <strain evidence="4">Z1</strain>
        <strain evidence="6">Z1(2018)</strain>
    </source>
</reference>
<evidence type="ECO:0000313" key="2">
    <source>
        <dbReference type="EMBL" id="AXQ79641.1"/>
    </source>
</evidence>
<accession>A0A372KNE0</accession>
<keyword evidence="1" id="KW-1133">Transmembrane helix</keyword>
<gene>
    <name evidence="2" type="ORF">DDV21_011505</name>
    <name evidence="3" type="ORF">DDV22_05545</name>
    <name evidence="4" type="ORF">DDV23_06340</name>
</gene>
<reference evidence="2" key="4">
    <citation type="journal article" date="2019" name="Int. J. Syst. Evol. Microbiol.">
        <title>Streptococcus chenjunshii sp. nov. isolated from feces of Tibetan antelopes.</title>
        <authorList>
            <person name="Tian Z."/>
            <person name="Lu S."/>
            <person name="Jin D."/>
            <person name="Yang J."/>
            <person name="Pu J."/>
            <person name="Lai X.H."/>
            <person name="Bai X.N."/>
            <person name="Wu X.M."/>
            <person name="Li J."/>
            <person name="Wang S."/>
            <person name="Xu J."/>
        </authorList>
    </citation>
    <scope>NUCLEOTIDE SEQUENCE</scope>
    <source>
        <strain evidence="2">Z15</strain>
    </source>
</reference>
<organism evidence="4 6">
    <name type="scientific">Streptococcus chenjunshii</name>
    <dbReference type="NCBI Taxonomy" id="2173853"/>
    <lineage>
        <taxon>Bacteria</taxon>
        <taxon>Bacillati</taxon>
        <taxon>Bacillota</taxon>
        <taxon>Bacilli</taxon>
        <taxon>Lactobacillales</taxon>
        <taxon>Streptococcaceae</taxon>
        <taxon>Streptococcus</taxon>
    </lineage>
</organism>
<dbReference type="KEGG" id="schj:DDV21_011505"/>
<evidence type="ECO:0000313" key="4">
    <source>
        <dbReference type="EMBL" id="RFU53088.1"/>
    </source>
</evidence>
<name>A0A372KNE0_9STRE</name>
<feature type="transmembrane region" description="Helical" evidence="1">
    <location>
        <begin position="12"/>
        <end position="31"/>
    </location>
</feature>
<protein>
    <submittedName>
        <fullName evidence="4">Uncharacterized protein</fullName>
    </submittedName>
</protein>
<dbReference type="PROSITE" id="PS51257">
    <property type="entry name" value="PROKAR_LIPOPROTEIN"/>
    <property type="match status" value="1"/>
</dbReference>
<dbReference type="Proteomes" id="UP000246115">
    <property type="component" value="Chromosome"/>
</dbReference>
<evidence type="ECO:0000256" key="1">
    <source>
        <dbReference type="SAM" id="Phobius"/>
    </source>
</evidence>
<evidence type="ECO:0000313" key="7">
    <source>
        <dbReference type="Proteomes" id="UP000264056"/>
    </source>
</evidence>
<sequence length="115" mass="12555">MNKQGKKKMSGLTMIGISCAVIGILVVIWGATLFPIDLTFPDFMSFTAGGIVLLAVGLCMISYLPSICKMSGIWLAAVMLILYLCSFTEVDFVVKIIGFIPILALAVWLSFKLWD</sequence>
<feature type="transmembrane region" description="Helical" evidence="1">
    <location>
        <begin position="96"/>
        <end position="114"/>
    </location>
</feature>
<dbReference type="EMBL" id="QVQZ01000012">
    <property type="protein sequence ID" value="RFU53088.1"/>
    <property type="molecule type" value="Genomic_DNA"/>
</dbReference>
<evidence type="ECO:0000313" key="3">
    <source>
        <dbReference type="EMBL" id="RFU51044.1"/>
    </source>
</evidence>
<dbReference type="EMBL" id="CP031733">
    <property type="protein sequence ID" value="AXQ79641.1"/>
    <property type="molecule type" value="Genomic_DNA"/>
</dbReference>
<evidence type="ECO:0000313" key="6">
    <source>
        <dbReference type="Proteomes" id="UP000262901"/>
    </source>
</evidence>
<reference evidence="5" key="3">
    <citation type="submission" date="2018-08" db="EMBL/GenBank/DDBJ databases">
        <title>Streptococcus chenjunshii sp. nov., isolated from stools sample of the Tibetan antelope in the Qinghai-Tibet plateau, China.</title>
        <authorList>
            <person name="Tian Z."/>
        </authorList>
    </citation>
    <scope>NUCLEOTIDE SEQUENCE [LARGE SCALE GENOMIC DNA]</scope>
    <source>
        <strain evidence="5">Z15</strain>
    </source>
</reference>
<dbReference type="EMBL" id="QVQY01000011">
    <property type="protein sequence ID" value="RFU51044.1"/>
    <property type="molecule type" value="Genomic_DNA"/>
</dbReference>
<proteinExistence type="predicted"/>
<keyword evidence="7" id="KW-1185">Reference proteome</keyword>
<keyword evidence="1" id="KW-0472">Membrane</keyword>
<reference evidence="3 7" key="1">
    <citation type="submission" date="2018-08" db="EMBL/GenBank/DDBJ databases">
        <title>Draft genome of Streptococcus sp .nov. Z2.</title>
        <authorList>
            <person name="Tian Z."/>
        </authorList>
    </citation>
    <scope>NUCLEOTIDE SEQUENCE [LARGE SCALE GENOMIC DNA]</scope>
    <source>
        <strain evidence="3 7">Z2</strain>
    </source>
</reference>
<dbReference type="OrthoDB" id="2237376at2"/>
<feature type="transmembrane region" description="Helical" evidence="1">
    <location>
        <begin position="43"/>
        <end position="64"/>
    </location>
</feature>
<dbReference type="Proteomes" id="UP000262901">
    <property type="component" value="Unassembled WGS sequence"/>
</dbReference>
<keyword evidence="1" id="KW-0812">Transmembrane</keyword>